<dbReference type="SUPFAM" id="SSF53328">
    <property type="entry name" value="Formyltransferase"/>
    <property type="match status" value="1"/>
</dbReference>
<dbReference type="AlphaFoldDB" id="A0A2M8Z3J8"/>
<gene>
    <name evidence="5" type="primary">fmt</name>
    <name evidence="8" type="ORF">H171_1510</name>
</gene>
<evidence type="ECO:0000256" key="2">
    <source>
        <dbReference type="ARBA" id="ARBA00012261"/>
    </source>
</evidence>
<dbReference type="GO" id="GO:0005829">
    <property type="term" value="C:cytosol"/>
    <property type="evidence" value="ECO:0007669"/>
    <property type="project" value="TreeGrafter"/>
</dbReference>
<dbReference type="Proteomes" id="UP000231092">
    <property type="component" value="Unassembled WGS sequence"/>
</dbReference>
<dbReference type="Pfam" id="PF02911">
    <property type="entry name" value="Formyl_trans_C"/>
    <property type="match status" value="1"/>
</dbReference>
<evidence type="ECO:0000313" key="8">
    <source>
        <dbReference type="EMBL" id="PJJ28022.1"/>
    </source>
</evidence>
<reference evidence="8 9" key="1">
    <citation type="submission" date="2017-11" db="EMBL/GenBank/DDBJ databases">
        <title>Understudied soil microbes with underappreciated capabilities: Untangling the Clostridium saccharolyticum group.</title>
        <authorList>
            <person name="Leschine S."/>
        </authorList>
    </citation>
    <scope>NUCLEOTIDE SEQUENCE [LARGE SCALE GENOMIC DNA]</scope>
    <source>
        <strain evidence="8 9">18A</strain>
    </source>
</reference>
<dbReference type="PANTHER" id="PTHR11138">
    <property type="entry name" value="METHIONYL-TRNA FORMYLTRANSFERASE"/>
    <property type="match status" value="1"/>
</dbReference>
<organism evidence="8 9">
    <name type="scientific">[Clostridium] celerecrescens 18A</name>
    <dbReference type="NCBI Taxonomy" id="1286362"/>
    <lineage>
        <taxon>Bacteria</taxon>
        <taxon>Bacillati</taxon>
        <taxon>Bacillota</taxon>
        <taxon>Clostridia</taxon>
        <taxon>Lachnospirales</taxon>
        <taxon>Lachnospiraceae</taxon>
        <taxon>Lacrimispora</taxon>
    </lineage>
</organism>
<dbReference type="CDD" id="cd08646">
    <property type="entry name" value="FMT_core_Met-tRNA-FMT_N"/>
    <property type="match status" value="1"/>
</dbReference>
<evidence type="ECO:0000256" key="1">
    <source>
        <dbReference type="ARBA" id="ARBA00010699"/>
    </source>
</evidence>
<feature type="binding site" evidence="5">
    <location>
        <begin position="109"/>
        <end position="112"/>
    </location>
    <ligand>
        <name>(6S)-5,6,7,8-tetrahydrofolate</name>
        <dbReference type="ChEBI" id="CHEBI:57453"/>
    </ligand>
</feature>
<feature type="domain" description="Formyl transferase N-terminal" evidence="6">
    <location>
        <begin position="1"/>
        <end position="179"/>
    </location>
</feature>
<dbReference type="PANTHER" id="PTHR11138:SF5">
    <property type="entry name" value="METHIONYL-TRNA FORMYLTRANSFERASE, MITOCHONDRIAL"/>
    <property type="match status" value="1"/>
</dbReference>
<dbReference type="EC" id="2.1.2.9" evidence="2 5"/>
<dbReference type="InterPro" id="IPR011034">
    <property type="entry name" value="Formyl_transferase-like_C_sf"/>
</dbReference>
<accession>A0A2M8Z3J8</accession>
<dbReference type="InterPro" id="IPR044135">
    <property type="entry name" value="Met-tRNA-FMT_C"/>
</dbReference>
<dbReference type="RefSeq" id="WP_100304574.1">
    <property type="nucleotide sequence ID" value="NZ_PGET01000001.1"/>
</dbReference>
<dbReference type="HAMAP" id="MF_00182">
    <property type="entry name" value="Formyl_trans"/>
    <property type="match status" value="1"/>
</dbReference>
<dbReference type="InterPro" id="IPR005793">
    <property type="entry name" value="Formyl_trans_C"/>
</dbReference>
<dbReference type="InterPro" id="IPR036477">
    <property type="entry name" value="Formyl_transf_N_sf"/>
</dbReference>
<keyword evidence="3 5" id="KW-0808">Transferase</keyword>
<evidence type="ECO:0000256" key="5">
    <source>
        <dbReference type="HAMAP-Rule" id="MF_00182"/>
    </source>
</evidence>
<evidence type="ECO:0000256" key="3">
    <source>
        <dbReference type="ARBA" id="ARBA00022679"/>
    </source>
</evidence>
<dbReference type="InterPro" id="IPR002376">
    <property type="entry name" value="Formyl_transf_N"/>
</dbReference>
<evidence type="ECO:0000313" key="9">
    <source>
        <dbReference type="Proteomes" id="UP000231092"/>
    </source>
</evidence>
<evidence type="ECO:0000259" key="6">
    <source>
        <dbReference type="Pfam" id="PF00551"/>
    </source>
</evidence>
<dbReference type="FunFam" id="3.40.50.12230:FF:000001">
    <property type="entry name" value="Methionyl-tRNA formyltransferase"/>
    <property type="match status" value="1"/>
</dbReference>
<name>A0A2M8Z3J8_9FIRM</name>
<evidence type="ECO:0000256" key="4">
    <source>
        <dbReference type="ARBA" id="ARBA00022917"/>
    </source>
</evidence>
<dbReference type="InterPro" id="IPR041711">
    <property type="entry name" value="Met-tRNA-FMT_N"/>
</dbReference>
<proteinExistence type="inferred from homology"/>
<feature type="domain" description="Formyl transferase C-terminal" evidence="7">
    <location>
        <begin position="204"/>
        <end position="300"/>
    </location>
</feature>
<dbReference type="Pfam" id="PF00551">
    <property type="entry name" value="Formyl_trans_N"/>
    <property type="match status" value="1"/>
</dbReference>
<dbReference type="EMBL" id="PGET01000001">
    <property type="protein sequence ID" value="PJJ28022.1"/>
    <property type="molecule type" value="Genomic_DNA"/>
</dbReference>
<protein>
    <recommendedName>
        <fullName evidence="2 5">Methionyl-tRNA formyltransferase</fullName>
        <ecNumber evidence="2 5">2.1.2.9</ecNumber>
    </recommendedName>
</protein>
<dbReference type="SUPFAM" id="SSF50486">
    <property type="entry name" value="FMT C-terminal domain-like"/>
    <property type="match status" value="1"/>
</dbReference>
<dbReference type="GO" id="GO:0004479">
    <property type="term" value="F:methionyl-tRNA formyltransferase activity"/>
    <property type="evidence" value="ECO:0007669"/>
    <property type="project" value="UniProtKB-UniRule"/>
</dbReference>
<comment type="similarity">
    <text evidence="1 5">Belongs to the Fmt family.</text>
</comment>
<dbReference type="NCBIfam" id="TIGR00460">
    <property type="entry name" value="fmt"/>
    <property type="match status" value="1"/>
</dbReference>
<sequence length="329" mass="36373">MRIIFMGTPDFSVPALEALKEAGHEILAVVTQPDKPKGRGKEVQMTPVKEKAMEYQLPVYQPVKARDPEFVKILSDMAPELIIVVAFGQLLPKSILDIPKYGCVNIHASLLPKYRGASPLQYAVINGEKESGVTTMMMAESLDTGDMLDQEAISLDEKETFGSLHDKLSRLGGRLILKTINKLEDGTAIRIPQDDSKTCYVGMIKKSMGDIDWSMDAVSIERLIRGLNPWPSAYTVWNGKVMKLWEAEAVDKEYEGAYGQVAEVSRDTLVIKTGKGGLSIRKLQLQGKKCMDIDAFLRGYPIAKGTVLERLADIPKSQESAGKKEERGV</sequence>
<dbReference type="InterPro" id="IPR005794">
    <property type="entry name" value="Fmt"/>
</dbReference>
<dbReference type="Gene3D" id="3.40.50.12230">
    <property type="match status" value="1"/>
</dbReference>
<dbReference type="OrthoDB" id="9802815at2"/>
<comment type="caution">
    <text evidence="8">The sequence shown here is derived from an EMBL/GenBank/DDBJ whole genome shotgun (WGS) entry which is preliminary data.</text>
</comment>
<dbReference type="CDD" id="cd08704">
    <property type="entry name" value="Met_tRNA_FMT_C"/>
    <property type="match status" value="1"/>
</dbReference>
<comment type="function">
    <text evidence="5">Attaches a formyl group to the free amino group of methionyl-tRNA(fMet). The formyl group appears to play a dual role in the initiator identity of N-formylmethionyl-tRNA by promoting its recognition by IF2 and preventing the misappropriation of this tRNA by the elongation apparatus.</text>
</comment>
<evidence type="ECO:0000259" key="7">
    <source>
        <dbReference type="Pfam" id="PF02911"/>
    </source>
</evidence>
<comment type="catalytic activity">
    <reaction evidence="5">
        <text>L-methionyl-tRNA(fMet) + (6R)-10-formyltetrahydrofolate = N-formyl-L-methionyl-tRNA(fMet) + (6S)-5,6,7,8-tetrahydrofolate + H(+)</text>
        <dbReference type="Rhea" id="RHEA:24380"/>
        <dbReference type="Rhea" id="RHEA-COMP:9952"/>
        <dbReference type="Rhea" id="RHEA-COMP:9953"/>
        <dbReference type="ChEBI" id="CHEBI:15378"/>
        <dbReference type="ChEBI" id="CHEBI:57453"/>
        <dbReference type="ChEBI" id="CHEBI:78530"/>
        <dbReference type="ChEBI" id="CHEBI:78844"/>
        <dbReference type="ChEBI" id="CHEBI:195366"/>
        <dbReference type="EC" id="2.1.2.9"/>
    </reaction>
</comment>
<keyword evidence="4 5" id="KW-0648">Protein biosynthesis</keyword>